<feature type="transmembrane region" description="Helical" evidence="7">
    <location>
        <begin position="18"/>
        <end position="36"/>
    </location>
</feature>
<comment type="caution">
    <text evidence="9">The sequence shown here is derived from an EMBL/GenBank/DDBJ whole genome shotgun (WGS) entry which is preliminary data.</text>
</comment>
<gene>
    <name evidence="9" type="ORF">G7Z17_g289</name>
</gene>
<dbReference type="FunFam" id="1.20.1250.20:FF:000134">
    <property type="entry name" value="MFS sugar transporter protein"/>
    <property type="match status" value="1"/>
</dbReference>
<evidence type="ECO:0000256" key="6">
    <source>
        <dbReference type="ARBA" id="ARBA00023136"/>
    </source>
</evidence>
<dbReference type="PANTHER" id="PTHR48022:SF31">
    <property type="entry name" value="HEXOSE TRANSPORTER"/>
    <property type="match status" value="1"/>
</dbReference>
<dbReference type="InterPro" id="IPR050360">
    <property type="entry name" value="MFS_Sugar_Transporters"/>
</dbReference>
<dbReference type="Pfam" id="PF00083">
    <property type="entry name" value="Sugar_tr"/>
    <property type="match status" value="1"/>
</dbReference>
<feature type="transmembrane region" description="Helical" evidence="7">
    <location>
        <begin position="337"/>
        <end position="357"/>
    </location>
</feature>
<evidence type="ECO:0000313" key="10">
    <source>
        <dbReference type="Proteomes" id="UP000722485"/>
    </source>
</evidence>
<dbReference type="EMBL" id="JAANBB010000002">
    <property type="protein sequence ID" value="KAF7557999.1"/>
    <property type="molecule type" value="Genomic_DNA"/>
</dbReference>
<evidence type="ECO:0000256" key="1">
    <source>
        <dbReference type="ARBA" id="ARBA00004141"/>
    </source>
</evidence>
<dbReference type="OrthoDB" id="4540492at2759"/>
<evidence type="ECO:0000259" key="8">
    <source>
        <dbReference type="PROSITE" id="PS50850"/>
    </source>
</evidence>
<dbReference type="Gene3D" id="1.20.1250.20">
    <property type="entry name" value="MFS general substrate transporter like domains"/>
    <property type="match status" value="1"/>
</dbReference>
<feature type="transmembrane region" description="Helical" evidence="7">
    <location>
        <begin position="313"/>
        <end position="330"/>
    </location>
</feature>
<dbReference type="PANTHER" id="PTHR48022">
    <property type="entry name" value="PLASTIDIC GLUCOSE TRANSPORTER 4"/>
    <property type="match status" value="1"/>
</dbReference>
<dbReference type="GO" id="GO:0016020">
    <property type="term" value="C:membrane"/>
    <property type="evidence" value="ECO:0007669"/>
    <property type="project" value="UniProtKB-SubCell"/>
</dbReference>
<dbReference type="SUPFAM" id="SSF103473">
    <property type="entry name" value="MFS general substrate transporter"/>
    <property type="match status" value="1"/>
</dbReference>
<evidence type="ECO:0000313" key="9">
    <source>
        <dbReference type="EMBL" id="KAF7557999.1"/>
    </source>
</evidence>
<reference evidence="9" key="1">
    <citation type="submission" date="2020-03" db="EMBL/GenBank/DDBJ databases">
        <title>Draft Genome Sequence of Cylindrodendrum hubeiense.</title>
        <authorList>
            <person name="Buettner E."/>
            <person name="Kellner H."/>
        </authorList>
    </citation>
    <scope>NUCLEOTIDE SEQUENCE</scope>
    <source>
        <strain evidence="9">IHI 201604</strain>
    </source>
</reference>
<organism evidence="9 10">
    <name type="scientific">Cylindrodendrum hubeiense</name>
    <dbReference type="NCBI Taxonomy" id="595255"/>
    <lineage>
        <taxon>Eukaryota</taxon>
        <taxon>Fungi</taxon>
        <taxon>Dikarya</taxon>
        <taxon>Ascomycota</taxon>
        <taxon>Pezizomycotina</taxon>
        <taxon>Sordariomycetes</taxon>
        <taxon>Hypocreomycetidae</taxon>
        <taxon>Hypocreales</taxon>
        <taxon>Nectriaceae</taxon>
        <taxon>Cylindrodendrum</taxon>
    </lineage>
</organism>
<feature type="transmembrane region" description="Helical" evidence="7">
    <location>
        <begin position="271"/>
        <end position="293"/>
    </location>
</feature>
<protein>
    <recommendedName>
        <fullName evidence="8">Major facilitator superfamily (MFS) profile domain-containing protein</fullName>
    </recommendedName>
</protein>
<feature type="transmembrane region" description="Helical" evidence="7">
    <location>
        <begin position="150"/>
        <end position="172"/>
    </location>
</feature>
<evidence type="ECO:0000256" key="7">
    <source>
        <dbReference type="SAM" id="Phobius"/>
    </source>
</evidence>
<evidence type="ECO:0000256" key="2">
    <source>
        <dbReference type="ARBA" id="ARBA00010992"/>
    </source>
</evidence>
<name>A0A9P5LDJ6_9HYPO</name>
<sequence length="501" mass="55362">MGFIKSLWEPHVPKSSKFVIVMLMACSTVTSATIGYDASMMSGLNILPSYTEYFHITTATKSLGSSATYIGGIIAGLTFPHIVNLISRRDALLLAAMVTIVFIILQAASVNIAMFIISRIGLGVGKSSTMIVAPIYLAETFPHKYRAWGLGLINDFYYVGALFAAGVTYRTADFNSTWSWRLPSLLQGAWSLLCISVLPFIPESPRWLVFQGRNQEALRVLAQVGSDGDETDPVVLAEYREILDTIEYERSAVGIMTVKEVLKSPSALKRLSLVCSCALATVIVGNQIASYYFGTMLENAGITNTTTQLQINIILNAWCLVCALAGTFLAEKIGRRITALSSTTLLTIFLFLIGVFTKIYGNSDNKSGIYGTVACMFLFMGAYSFGWTPLCYLYPPEVLNYPIRALGMGVNTWTYFCFGLAFVFSFPFAMDAMGWKVYMMNGSWNVLLILFIYFKWVETKGKTLEEIDGIFEGMKQTGVPDLEKLESAKLDIETDPVKEKI</sequence>
<evidence type="ECO:0000256" key="3">
    <source>
        <dbReference type="ARBA" id="ARBA00022448"/>
    </source>
</evidence>
<evidence type="ECO:0000256" key="5">
    <source>
        <dbReference type="ARBA" id="ARBA00022989"/>
    </source>
</evidence>
<feature type="transmembrane region" description="Helical" evidence="7">
    <location>
        <begin position="91"/>
        <end position="110"/>
    </location>
</feature>
<accession>A0A9P5LDJ6</accession>
<feature type="transmembrane region" description="Helical" evidence="7">
    <location>
        <begin position="369"/>
        <end position="394"/>
    </location>
</feature>
<feature type="transmembrane region" description="Helical" evidence="7">
    <location>
        <begin position="116"/>
        <end position="138"/>
    </location>
</feature>
<feature type="transmembrane region" description="Helical" evidence="7">
    <location>
        <begin position="184"/>
        <end position="201"/>
    </location>
</feature>
<proteinExistence type="inferred from homology"/>
<dbReference type="InterPro" id="IPR020846">
    <property type="entry name" value="MFS_dom"/>
</dbReference>
<feature type="transmembrane region" description="Helical" evidence="7">
    <location>
        <begin position="406"/>
        <end position="429"/>
    </location>
</feature>
<keyword evidence="6 7" id="KW-0472">Membrane</keyword>
<keyword evidence="5 7" id="KW-1133">Transmembrane helix</keyword>
<keyword evidence="10" id="KW-1185">Reference proteome</keyword>
<dbReference type="InterPro" id="IPR005828">
    <property type="entry name" value="MFS_sugar_transport-like"/>
</dbReference>
<feature type="transmembrane region" description="Helical" evidence="7">
    <location>
        <begin position="56"/>
        <end position="79"/>
    </location>
</feature>
<dbReference type="PROSITE" id="PS50850">
    <property type="entry name" value="MFS"/>
    <property type="match status" value="1"/>
</dbReference>
<comment type="subcellular location">
    <subcellularLocation>
        <location evidence="1">Membrane</location>
        <topology evidence="1">Multi-pass membrane protein</topology>
    </subcellularLocation>
</comment>
<dbReference type="GO" id="GO:0005351">
    <property type="term" value="F:carbohydrate:proton symporter activity"/>
    <property type="evidence" value="ECO:0007669"/>
    <property type="project" value="TreeGrafter"/>
</dbReference>
<evidence type="ECO:0000256" key="4">
    <source>
        <dbReference type="ARBA" id="ARBA00022692"/>
    </source>
</evidence>
<keyword evidence="4 7" id="KW-0812">Transmembrane</keyword>
<dbReference type="AlphaFoldDB" id="A0A9P5LDJ6"/>
<dbReference type="Proteomes" id="UP000722485">
    <property type="component" value="Unassembled WGS sequence"/>
</dbReference>
<comment type="similarity">
    <text evidence="2">Belongs to the major facilitator superfamily. Sugar transporter (TC 2.A.1.1) family.</text>
</comment>
<keyword evidence="3" id="KW-0813">Transport</keyword>
<feature type="transmembrane region" description="Helical" evidence="7">
    <location>
        <begin position="435"/>
        <end position="454"/>
    </location>
</feature>
<dbReference type="InterPro" id="IPR036259">
    <property type="entry name" value="MFS_trans_sf"/>
</dbReference>
<feature type="domain" description="Major facilitator superfamily (MFS) profile" evidence="8">
    <location>
        <begin position="23"/>
        <end position="460"/>
    </location>
</feature>